<dbReference type="EMBL" id="LJIJ01002061">
    <property type="protein sequence ID" value="ODM90277.1"/>
    <property type="molecule type" value="Genomic_DNA"/>
</dbReference>
<dbReference type="Proteomes" id="UP000094527">
    <property type="component" value="Unassembled WGS sequence"/>
</dbReference>
<dbReference type="OMA" id="HYLMEEM"/>
<comment type="caution">
    <text evidence="1">The sequence shown here is derived from an EMBL/GenBank/DDBJ whole genome shotgun (WGS) entry which is preliminary data.</text>
</comment>
<organism evidence="1 2">
    <name type="scientific">Orchesella cincta</name>
    <name type="common">Springtail</name>
    <name type="synonym">Podura cincta</name>
    <dbReference type="NCBI Taxonomy" id="48709"/>
    <lineage>
        <taxon>Eukaryota</taxon>
        <taxon>Metazoa</taxon>
        <taxon>Ecdysozoa</taxon>
        <taxon>Arthropoda</taxon>
        <taxon>Hexapoda</taxon>
        <taxon>Collembola</taxon>
        <taxon>Entomobryomorpha</taxon>
        <taxon>Entomobryoidea</taxon>
        <taxon>Orchesellidae</taxon>
        <taxon>Orchesellinae</taxon>
        <taxon>Orchesella</taxon>
    </lineage>
</organism>
<dbReference type="STRING" id="48709.A0A1D2MBA6"/>
<dbReference type="PANTHER" id="PTHR10974:SF1">
    <property type="entry name" value="FI08016P-RELATED"/>
    <property type="match status" value="1"/>
</dbReference>
<dbReference type="Pfam" id="PF02995">
    <property type="entry name" value="DUF229"/>
    <property type="match status" value="1"/>
</dbReference>
<name>A0A1D2MBA6_ORCCI</name>
<evidence type="ECO:0000313" key="1">
    <source>
        <dbReference type="EMBL" id="ODM90277.1"/>
    </source>
</evidence>
<dbReference type="InterPro" id="IPR004245">
    <property type="entry name" value="DUF229"/>
</dbReference>
<protein>
    <submittedName>
        <fullName evidence="1">Uncharacterized protein</fullName>
    </submittedName>
</protein>
<reference evidence="1 2" key="1">
    <citation type="journal article" date="2016" name="Genome Biol. Evol.">
        <title>Gene Family Evolution Reflects Adaptation to Soil Environmental Stressors in the Genome of the Collembolan Orchesella cincta.</title>
        <authorList>
            <person name="Faddeeva-Vakhrusheva A."/>
            <person name="Derks M.F."/>
            <person name="Anvar S.Y."/>
            <person name="Agamennone V."/>
            <person name="Suring W."/>
            <person name="Smit S."/>
            <person name="van Straalen N.M."/>
            <person name="Roelofs D."/>
        </authorList>
    </citation>
    <scope>NUCLEOTIDE SEQUENCE [LARGE SCALE GENOMIC DNA]</scope>
    <source>
        <tissue evidence="1">Mixed pool</tissue>
    </source>
</reference>
<accession>A0A1D2MBA6</accession>
<evidence type="ECO:0000313" key="2">
    <source>
        <dbReference type="Proteomes" id="UP000094527"/>
    </source>
</evidence>
<sequence>MIPLRIFFRKKHMRLFFLTLVPITLYTILKAYFTNETSRLELKTNGNVSYLTATTYLRNDAACRIPKLSPLPISIKHLINNTDPNTGNCEANHSLLFESTLDFQLIPKKSLQQIEQIGFESCCYKLISKRPGSFYKFRLSDRCYPVSLENPTKIPREHEFLAIFCESHTKSKNFANDSLVDTHAFVPLKDNVEERIKGINIVEDSLNIAIVGLDSLSHMNFLRSMPKSHSFLIDELKAVEMNGYNSVGYHTYSNLIVALTSRNEKEINFTCDIQHSLTTVHLFGRSLPTKVSALFFGEDAVRNRSGETSDGIFNFGLTGFQSSPTDYYLRPFGLVAERLRKTFVDLCYGPRLAFQTLLNYTQKLAYTMGKDKRYFQFIWSGTIAHKDLNDGRLGDKHLLSTLMWYRKGGYFNQTIFILMSDHGMRWGPIMDTMQDRLTTTPYDLYETLSDLVSLKRISNTKIQARESFLLQEESSSSLPRGISLFLPIPLSRTCQMAGIEGASFEATVSKSRTGVWSVSGTIDRTNLYGNQSHCVQDKEVKLYCYCNDLRNFKHH</sequence>
<dbReference type="GO" id="GO:0005615">
    <property type="term" value="C:extracellular space"/>
    <property type="evidence" value="ECO:0007669"/>
    <property type="project" value="TreeGrafter"/>
</dbReference>
<dbReference type="AlphaFoldDB" id="A0A1D2MBA6"/>
<keyword evidence="2" id="KW-1185">Reference proteome</keyword>
<gene>
    <name evidence="1" type="ORF">Ocin01_16404</name>
</gene>
<dbReference type="PANTHER" id="PTHR10974">
    <property type="entry name" value="FI08016P-RELATED"/>
    <property type="match status" value="1"/>
</dbReference>
<dbReference type="OrthoDB" id="413313at2759"/>
<proteinExistence type="predicted"/>